<keyword evidence="4" id="KW-1185">Reference proteome</keyword>
<dbReference type="InterPro" id="IPR011856">
    <property type="entry name" value="tRNA_endonuc-like_dom_sf"/>
</dbReference>
<protein>
    <recommendedName>
        <fullName evidence="2">UPF0102 protein DES35_10142</fullName>
    </recommendedName>
</protein>
<dbReference type="InterPro" id="IPR011335">
    <property type="entry name" value="Restrct_endonuc-II-like"/>
</dbReference>
<organism evidence="3 4">
    <name type="scientific">Schleiferia thermophila</name>
    <dbReference type="NCBI Taxonomy" id="884107"/>
    <lineage>
        <taxon>Bacteria</taxon>
        <taxon>Pseudomonadati</taxon>
        <taxon>Bacteroidota</taxon>
        <taxon>Flavobacteriia</taxon>
        <taxon>Flavobacteriales</taxon>
        <taxon>Schleiferiaceae</taxon>
        <taxon>Schleiferia</taxon>
    </lineage>
</organism>
<comment type="similarity">
    <text evidence="1 2">Belongs to the UPF0102 family.</text>
</comment>
<keyword evidence="3" id="KW-0378">Hydrolase</keyword>
<comment type="caution">
    <text evidence="3">The sequence shown here is derived from an EMBL/GenBank/DDBJ whole genome shotgun (WGS) entry which is preliminary data.</text>
</comment>
<evidence type="ECO:0000313" key="4">
    <source>
        <dbReference type="Proteomes" id="UP000253517"/>
    </source>
</evidence>
<evidence type="ECO:0000256" key="1">
    <source>
        <dbReference type="ARBA" id="ARBA00006738"/>
    </source>
</evidence>
<dbReference type="EMBL" id="QPJS01000001">
    <property type="protein sequence ID" value="RCX04772.1"/>
    <property type="molecule type" value="Genomic_DNA"/>
</dbReference>
<dbReference type="PANTHER" id="PTHR34039:SF1">
    <property type="entry name" value="UPF0102 PROTEIN YRAN"/>
    <property type="match status" value="1"/>
</dbReference>
<keyword evidence="3" id="KW-0540">Nuclease</keyword>
<dbReference type="SUPFAM" id="SSF52980">
    <property type="entry name" value="Restriction endonuclease-like"/>
    <property type="match status" value="1"/>
</dbReference>
<dbReference type="GO" id="GO:0004519">
    <property type="term" value="F:endonuclease activity"/>
    <property type="evidence" value="ECO:0007669"/>
    <property type="project" value="UniProtKB-KW"/>
</dbReference>
<accession>A0A369A5Z5</accession>
<evidence type="ECO:0000256" key="2">
    <source>
        <dbReference type="HAMAP-Rule" id="MF_00048"/>
    </source>
</evidence>
<dbReference type="Proteomes" id="UP000253517">
    <property type="component" value="Unassembled WGS sequence"/>
</dbReference>
<dbReference type="PANTHER" id="PTHR34039">
    <property type="entry name" value="UPF0102 PROTEIN YRAN"/>
    <property type="match status" value="1"/>
</dbReference>
<evidence type="ECO:0000313" key="3">
    <source>
        <dbReference type="EMBL" id="RCX04772.1"/>
    </source>
</evidence>
<sequence>MALHHKTGKGGEQLAAEYLLKKGHKILERNWRWDKAEIDIISLDANFLVFTEVKTRSGYPVPEAYETLNESKMTHYAEASEAYLEWKNLDHEVRFDFIVVWLIPGKDPIIRHFPFAFNP</sequence>
<reference evidence="3 4" key="1">
    <citation type="submission" date="2018-07" db="EMBL/GenBank/DDBJ databases">
        <title>Genomic Encyclopedia of Type Strains, Phase IV (KMG-IV): sequencing the most valuable type-strain genomes for metagenomic binning, comparative biology and taxonomic classification.</title>
        <authorList>
            <person name="Goeker M."/>
        </authorList>
    </citation>
    <scope>NUCLEOTIDE SEQUENCE [LARGE SCALE GENOMIC DNA]</scope>
    <source>
        <strain evidence="3 4">DSM 21410</strain>
    </source>
</reference>
<dbReference type="HAMAP" id="MF_00048">
    <property type="entry name" value="UPF0102"/>
    <property type="match status" value="1"/>
</dbReference>
<dbReference type="RefSeq" id="WP_037359594.1">
    <property type="nucleotide sequence ID" value="NZ_BHZF01000001.1"/>
</dbReference>
<dbReference type="Pfam" id="PF02021">
    <property type="entry name" value="UPF0102"/>
    <property type="match status" value="1"/>
</dbReference>
<dbReference type="GO" id="GO:0003676">
    <property type="term" value="F:nucleic acid binding"/>
    <property type="evidence" value="ECO:0007669"/>
    <property type="project" value="InterPro"/>
</dbReference>
<proteinExistence type="inferred from homology"/>
<gene>
    <name evidence="3" type="ORF">DES35_10142</name>
</gene>
<dbReference type="InterPro" id="IPR003509">
    <property type="entry name" value="UPF0102_YraN-like"/>
</dbReference>
<dbReference type="AlphaFoldDB" id="A0A369A5Z5"/>
<dbReference type="CDD" id="cd20736">
    <property type="entry name" value="PoNe_Nuclease"/>
    <property type="match status" value="1"/>
</dbReference>
<name>A0A369A5Z5_9FLAO</name>
<keyword evidence="3" id="KW-0255">Endonuclease</keyword>
<dbReference type="Gene3D" id="3.40.1350.10">
    <property type="match status" value="1"/>
</dbReference>